<dbReference type="RefSeq" id="WP_258424456.1">
    <property type="nucleotide sequence ID" value="NZ_JANSUY010000017.1"/>
</dbReference>
<gene>
    <name evidence="1" type="ORF">NU887_16320</name>
</gene>
<proteinExistence type="predicted"/>
<name>A0A9X2SZF4_9BACT</name>
<reference evidence="1" key="1">
    <citation type="submission" date="2022-08" db="EMBL/GenBank/DDBJ databases">
        <authorList>
            <person name="Zhang D."/>
        </authorList>
    </citation>
    <scope>NUCLEOTIDE SEQUENCE</scope>
    <source>
        <strain evidence="1">XJ19-11</strain>
    </source>
</reference>
<sequence length="332" mass="38314">MENSSFNLSDVIYDQDESASIGKIYIAQNQPNKAIIKNGLAGGISIFYKNSIQKTDNDRTIQLKVLEFTINEKLQSSKVASGELKVKFGYFLKTSFEPVHLVDYEAGITYQRSIHRTDLVNQILSRGISNSIVFINDWINEHATHNRKLAKTVRLEIVEKMNRSDRDTVFYHPGRRLTWSDFRESPNRNSGYNATIFTSLAMEGSPFMEDGVLVLPVEVKVYMLPESSWVKTQGKNDYSLNHEQKHFDITRVVGNRLVNKLKNLEVTPENYEAEVNEAFFDSYREMNKLQEIYDARTRHGLDKEVQSRWNDIIGQALKGDMEEIERELEKGK</sequence>
<organism evidence="1 2">
    <name type="scientific">Aquiflexum gelatinilyticum</name>
    <dbReference type="NCBI Taxonomy" id="2961943"/>
    <lineage>
        <taxon>Bacteria</taxon>
        <taxon>Pseudomonadati</taxon>
        <taxon>Bacteroidota</taxon>
        <taxon>Cytophagia</taxon>
        <taxon>Cytophagales</taxon>
        <taxon>Cyclobacteriaceae</taxon>
        <taxon>Aquiflexum</taxon>
    </lineage>
</organism>
<protein>
    <recommendedName>
        <fullName evidence="3">DUF922 domain-containing protein</fullName>
    </recommendedName>
</protein>
<dbReference type="Proteomes" id="UP001142175">
    <property type="component" value="Unassembled WGS sequence"/>
</dbReference>
<dbReference type="InterPro" id="IPR010321">
    <property type="entry name" value="DUF922"/>
</dbReference>
<comment type="caution">
    <text evidence="1">The sequence shown here is derived from an EMBL/GenBank/DDBJ whole genome shotgun (WGS) entry which is preliminary data.</text>
</comment>
<dbReference type="EMBL" id="JANSUY010000017">
    <property type="protein sequence ID" value="MCR9016607.1"/>
    <property type="molecule type" value="Genomic_DNA"/>
</dbReference>
<dbReference type="Pfam" id="PF06037">
    <property type="entry name" value="DUF922"/>
    <property type="match status" value="1"/>
</dbReference>
<evidence type="ECO:0000313" key="2">
    <source>
        <dbReference type="Proteomes" id="UP001142175"/>
    </source>
</evidence>
<evidence type="ECO:0000313" key="1">
    <source>
        <dbReference type="EMBL" id="MCR9016607.1"/>
    </source>
</evidence>
<dbReference type="AlphaFoldDB" id="A0A9X2SZF4"/>
<keyword evidence="2" id="KW-1185">Reference proteome</keyword>
<evidence type="ECO:0008006" key="3">
    <source>
        <dbReference type="Google" id="ProtNLM"/>
    </source>
</evidence>
<accession>A0A9X2SZF4</accession>